<dbReference type="Gene3D" id="3.40.525.10">
    <property type="entry name" value="CRAL-TRIO lipid binding domain"/>
    <property type="match status" value="1"/>
</dbReference>
<accession>F4RIT1</accession>
<organism evidence="4">
    <name type="scientific">Melampsora larici-populina (strain 98AG31 / pathotype 3-4-7)</name>
    <name type="common">Poplar leaf rust fungus</name>
    <dbReference type="NCBI Taxonomy" id="747676"/>
    <lineage>
        <taxon>Eukaryota</taxon>
        <taxon>Fungi</taxon>
        <taxon>Dikarya</taxon>
        <taxon>Basidiomycota</taxon>
        <taxon>Pucciniomycotina</taxon>
        <taxon>Pucciniomycetes</taxon>
        <taxon>Pucciniales</taxon>
        <taxon>Melampsoraceae</taxon>
        <taxon>Melampsora</taxon>
    </lineage>
</organism>
<dbReference type="Pfam" id="PF00650">
    <property type="entry name" value="CRAL_TRIO"/>
    <property type="match status" value="1"/>
</dbReference>
<dbReference type="Proteomes" id="UP000001072">
    <property type="component" value="Unassembled WGS sequence"/>
</dbReference>
<feature type="compositionally biased region" description="Low complexity" evidence="1">
    <location>
        <begin position="309"/>
        <end position="323"/>
    </location>
</feature>
<dbReference type="eggNOG" id="KOG1470">
    <property type="taxonomic scope" value="Eukaryota"/>
</dbReference>
<dbReference type="SUPFAM" id="SSF46938">
    <property type="entry name" value="CRAL/TRIO N-terminal domain"/>
    <property type="match status" value="1"/>
</dbReference>
<dbReference type="SUPFAM" id="SSF52087">
    <property type="entry name" value="CRAL/TRIO domain"/>
    <property type="match status" value="1"/>
</dbReference>
<dbReference type="InterPro" id="IPR052432">
    <property type="entry name" value="PITP/CRAL-TRIO"/>
</dbReference>
<dbReference type="InterPro" id="IPR036273">
    <property type="entry name" value="CRAL/TRIO_N_dom_sf"/>
</dbReference>
<dbReference type="PANTHER" id="PTHR46590">
    <property type="entry name" value="PHOSPHATIDYLINOSITOL TRANSFER PROTEIN CSR1-RELATED"/>
    <property type="match status" value="1"/>
</dbReference>
<feature type="compositionally biased region" description="Acidic residues" evidence="1">
    <location>
        <begin position="474"/>
        <end position="485"/>
    </location>
</feature>
<name>F4RIT1_MELLP</name>
<feature type="domain" description="CRAL-TRIO" evidence="2">
    <location>
        <begin position="116"/>
        <end position="289"/>
    </location>
</feature>
<keyword evidence="4" id="KW-1185">Reference proteome</keyword>
<dbReference type="AlphaFoldDB" id="F4RIT1"/>
<feature type="region of interest" description="Disordered" evidence="1">
    <location>
        <begin position="309"/>
        <end position="335"/>
    </location>
</feature>
<dbReference type="PROSITE" id="PS50191">
    <property type="entry name" value="CRAL_TRIO"/>
    <property type="match status" value="1"/>
</dbReference>
<feature type="compositionally biased region" description="Polar residues" evidence="1">
    <location>
        <begin position="488"/>
        <end position="507"/>
    </location>
</feature>
<feature type="region of interest" description="Disordered" evidence="1">
    <location>
        <begin position="454"/>
        <end position="512"/>
    </location>
</feature>
<dbReference type="GeneID" id="18922664"/>
<dbReference type="OrthoDB" id="75724at2759"/>
<gene>
    <name evidence="3" type="ORF">MELLADRAFT_105613</name>
</gene>
<protein>
    <recommendedName>
        <fullName evidence="2">CRAL-TRIO domain-containing protein</fullName>
    </recommendedName>
</protein>
<dbReference type="InParanoid" id="F4RIT1"/>
<evidence type="ECO:0000259" key="2">
    <source>
        <dbReference type="PROSITE" id="PS50191"/>
    </source>
</evidence>
<dbReference type="EMBL" id="GL883103">
    <property type="protein sequence ID" value="EGG07616.1"/>
    <property type="molecule type" value="Genomic_DNA"/>
</dbReference>
<dbReference type="RefSeq" id="XP_007408948.1">
    <property type="nucleotide sequence ID" value="XM_007408886.1"/>
</dbReference>
<sequence length="546" mass="62304">MSSIDSVENRFNQSIQTFKSHLITLNQLQQRSHHEVLKSFNHSNSLQLSNQAIQILSHFLDDKLNLYRFLKREKFDIENTLKLLSNTLQWRLDSQIDLLSSSSIDPFYLHQPLFYFHPQLKDKWNRPCGVLNLKHVSRTEDGTLDGLKEFIAWSWELGRRYMQDSNSDSLNTLLSQSDNLNPNSDTESVPIQLQMVIIVDLKDASLNNLELELLPYFMDLLKNNFPGMVGAIFVLNYGWMYSGMWQVAKRVLPQSTLDRIMFPNQKELLKFFNPSNLLTQHGGKLEYQYHHLNNPIINLYGKPPSVTTTTTTTAPPINTTLPTEEPAELDDQSTPNIIPISALSPSLSRRSSLESLRDLFFSAPTTPWATSYPGTPPRAHARPNWLSMTTVHTGHHTPVGNHQRHHSLSVSKFGEAIRENLLKKVQREEWNEAPLLRSTNPLRDFRLHLPSRKLTAETEELTPTNSDCSATVVPDEEEEDQEADDQSPPMQISISLPDHSTSWNSSTKTDHKDYKPKGQWLIKIGSTSSIVDHTISPSGNHIFLSK</sequence>
<dbReference type="InterPro" id="IPR036865">
    <property type="entry name" value="CRAL-TRIO_dom_sf"/>
</dbReference>
<evidence type="ECO:0000313" key="4">
    <source>
        <dbReference type="Proteomes" id="UP000001072"/>
    </source>
</evidence>
<dbReference type="VEuPathDB" id="FungiDB:MELLADRAFT_105613"/>
<dbReference type="CDD" id="cd00170">
    <property type="entry name" value="SEC14"/>
    <property type="match status" value="1"/>
</dbReference>
<reference evidence="4" key="1">
    <citation type="journal article" date="2011" name="Proc. Natl. Acad. Sci. U.S.A.">
        <title>Obligate biotrophy features unraveled by the genomic analysis of rust fungi.</title>
        <authorList>
            <person name="Duplessis S."/>
            <person name="Cuomo C.A."/>
            <person name="Lin Y.-C."/>
            <person name="Aerts A."/>
            <person name="Tisserant E."/>
            <person name="Veneault-Fourrey C."/>
            <person name="Joly D.L."/>
            <person name="Hacquard S."/>
            <person name="Amselem J."/>
            <person name="Cantarel B.L."/>
            <person name="Chiu R."/>
            <person name="Coutinho P.M."/>
            <person name="Feau N."/>
            <person name="Field M."/>
            <person name="Frey P."/>
            <person name="Gelhaye E."/>
            <person name="Goldberg J."/>
            <person name="Grabherr M.G."/>
            <person name="Kodira C.D."/>
            <person name="Kohler A."/>
            <person name="Kuees U."/>
            <person name="Lindquist E.A."/>
            <person name="Lucas S.M."/>
            <person name="Mago R."/>
            <person name="Mauceli E."/>
            <person name="Morin E."/>
            <person name="Murat C."/>
            <person name="Pangilinan J.L."/>
            <person name="Park R."/>
            <person name="Pearson M."/>
            <person name="Quesneville H."/>
            <person name="Rouhier N."/>
            <person name="Sakthikumar S."/>
            <person name="Salamov A.A."/>
            <person name="Schmutz J."/>
            <person name="Selles B."/>
            <person name="Shapiro H."/>
            <person name="Tanguay P."/>
            <person name="Tuskan G.A."/>
            <person name="Henrissat B."/>
            <person name="Van de Peer Y."/>
            <person name="Rouze P."/>
            <person name="Ellis J.G."/>
            <person name="Dodds P.N."/>
            <person name="Schein J.E."/>
            <person name="Zhong S."/>
            <person name="Hamelin R.C."/>
            <person name="Grigoriev I.V."/>
            <person name="Szabo L.J."/>
            <person name="Martin F."/>
        </authorList>
    </citation>
    <scope>NUCLEOTIDE SEQUENCE [LARGE SCALE GENOMIC DNA]</scope>
    <source>
        <strain evidence="4">98AG31 / pathotype 3-4-7</strain>
    </source>
</reference>
<dbReference type="InterPro" id="IPR001251">
    <property type="entry name" value="CRAL-TRIO_dom"/>
</dbReference>
<dbReference type="HOGENOM" id="CLU_549900_0_0_1"/>
<dbReference type="SMART" id="SM00516">
    <property type="entry name" value="SEC14"/>
    <property type="match status" value="1"/>
</dbReference>
<dbReference type="KEGG" id="mlr:MELLADRAFT_105613"/>
<proteinExistence type="predicted"/>
<dbReference type="PANTHER" id="PTHR46590:SF4">
    <property type="entry name" value="CRAL-TRIO DOMAIN-CONTAINING PROTEIN"/>
    <property type="match status" value="1"/>
</dbReference>
<evidence type="ECO:0000256" key="1">
    <source>
        <dbReference type="SAM" id="MobiDB-lite"/>
    </source>
</evidence>
<evidence type="ECO:0000313" key="3">
    <source>
        <dbReference type="EMBL" id="EGG07616.1"/>
    </source>
</evidence>